<dbReference type="OrthoDB" id="494991at2"/>
<protein>
    <recommendedName>
        <fullName evidence="3">HTH tetR-type domain-containing protein</fullName>
    </recommendedName>
</protein>
<reference evidence="4 5" key="1">
    <citation type="submission" date="2011-08" db="EMBL/GenBank/DDBJ databases">
        <title>The Genome Sequence of Johnsonella ignava ATCC 51276.</title>
        <authorList>
            <consortium name="The Broad Institute Genome Sequencing Platform"/>
            <person name="Earl A."/>
            <person name="Ward D."/>
            <person name="Feldgarden M."/>
            <person name="Gevers D."/>
            <person name="Izard J."/>
            <person name="Blanton J.M."/>
            <person name="Baranova O.V."/>
            <person name="Dewhirst F.E."/>
            <person name="Young S.K."/>
            <person name="Zeng Q."/>
            <person name="Gargeya S."/>
            <person name="Fitzgerald M."/>
            <person name="Haas B."/>
            <person name="Abouelleil A."/>
            <person name="Alvarado L."/>
            <person name="Arachchi H.M."/>
            <person name="Berlin A."/>
            <person name="Brown A."/>
            <person name="Chapman S.B."/>
            <person name="Chen Z."/>
            <person name="Dunbar C."/>
            <person name="Freedman E."/>
            <person name="Gearin G."/>
            <person name="Gellesch M."/>
            <person name="Goldberg J."/>
            <person name="Griggs A."/>
            <person name="Gujja S."/>
            <person name="Heiman D."/>
            <person name="Howarth C."/>
            <person name="Larson L."/>
            <person name="Lui A."/>
            <person name="MacDonald P.J.P."/>
            <person name="Montmayeur A."/>
            <person name="Murphy C."/>
            <person name="Neiman D."/>
            <person name="Pearson M."/>
            <person name="Priest M."/>
            <person name="Roberts A."/>
            <person name="Saif S."/>
            <person name="Shea T."/>
            <person name="Shenoy N."/>
            <person name="Sisk P."/>
            <person name="Stolte C."/>
            <person name="Sykes S."/>
            <person name="Wortman J."/>
            <person name="Nusbaum C."/>
            <person name="Birren B."/>
        </authorList>
    </citation>
    <scope>NUCLEOTIDE SEQUENCE [LARGE SCALE GENOMIC DNA]</scope>
    <source>
        <strain evidence="4 5">ATCC 51276</strain>
    </source>
</reference>
<dbReference type="InterPro" id="IPR009057">
    <property type="entry name" value="Homeodomain-like_sf"/>
</dbReference>
<dbReference type="Proteomes" id="UP000003011">
    <property type="component" value="Unassembled WGS sequence"/>
</dbReference>
<organism evidence="4 5">
    <name type="scientific">Johnsonella ignava ATCC 51276</name>
    <dbReference type="NCBI Taxonomy" id="679200"/>
    <lineage>
        <taxon>Bacteria</taxon>
        <taxon>Bacillati</taxon>
        <taxon>Bacillota</taxon>
        <taxon>Clostridia</taxon>
        <taxon>Lachnospirales</taxon>
        <taxon>Lachnospiraceae</taxon>
        <taxon>Johnsonella</taxon>
    </lineage>
</organism>
<dbReference type="EMBL" id="ACZL01000049">
    <property type="protein sequence ID" value="EHI54646.1"/>
    <property type="molecule type" value="Genomic_DNA"/>
</dbReference>
<dbReference type="Pfam" id="PF00440">
    <property type="entry name" value="TetR_N"/>
    <property type="match status" value="1"/>
</dbReference>
<dbReference type="PROSITE" id="PS01081">
    <property type="entry name" value="HTH_TETR_1"/>
    <property type="match status" value="1"/>
</dbReference>
<evidence type="ECO:0000256" key="1">
    <source>
        <dbReference type="ARBA" id="ARBA00023125"/>
    </source>
</evidence>
<feature type="domain" description="HTH tetR-type" evidence="3">
    <location>
        <begin position="7"/>
        <end position="67"/>
    </location>
</feature>
<dbReference type="AlphaFoldDB" id="G5GKV4"/>
<dbReference type="STRING" id="679200.HMPREF9333_02199"/>
<dbReference type="RefSeq" id="WP_005542213.1">
    <property type="nucleotide sequence ID" value="NZ_JH378842.1"/>
</dbReference>
<name>G5GKV4_9FIRM</name>
<proteinExistence type="predicted"/>
<feature type="DNA-binding region" description="H-T-H motif" evidence="2">
    <location>
        <begin position="30"/>
        <end position="49"/>
    </location>
</feature>
<keyword evidence="5" id="KW-1185">Reference proteome</keyword>
<accession>G5GKV4</accession>
<evidence type="ECO:0000313" key="5">
    <source>
        <dbReference type="Proteomes" id="UP000003011"/>
    </source>
</evidence>
<dbReference type="GO" id="GO:0003677">
    <property type="term" value="F:DNA binding"/>
    <property type="evidence" value="ECO:0007669"/>
    <property type="project" value="UniProtKB-UniRule"/>
</dbReference>
<dbReference type="PANTHER" id="PTHR43479">
    <property type="entry name" value="ACREF/ENVCD OPERON REPRESSOR-RELATED"/>
    <property type="match status" value="1"/>
</dbReference>
<dbReference type="SUPFAM" id="SSF46689">
    <property type="entry name" value="Homeodomain-like"/>
    <property type="match status" value="1"/>
</dbReference>
<dbReference type="PROSITE" id="PS50977">
    <property type="entry name" value="HTH_TETR_2"/>
    <property type="match status" value="1"/>
</dbReference>
<keyword evidence="1 2" id="KW-0238">DNA-binding</keyword>
<evidence type="ECO:0000256" key="2">
    <source>
        <dbReference type="PROSITE-ProRule" id="PRU00335"/>
    </source>
</evidence>
<dbReference type="InterPro" id="IPR001647">
    <property type="entry name" value="HTH_TetR"/>
</dbReference>
<evidence type="ECO:0000313" key="4">
    <source>
        <dbReference type="EMBL" id="EHI54646.1"/>
    </source>
</evidence>
<gene>
    <name evidence="4" type="ORF">HMPREF9333_02199</name>
</gene>
<dbReference type="InterPro" id="IPR023772">
    <property type="entry name" value="DNA-bd_HTH_TetR-type_CS"/>
</dbReference>
<dbReference type="PANTHER" id="PTHR43479:SF11">
    <property type="entry name" value="ACREF_ENVCD OPERON REPRESSOR-RELATED"/>
    <property type="match status" value="1"/>
</dbReference>
<dbReference type="InterPro" id="IPR050624">
    <property type="entry name" value="HTH-type_Tx_Regulator"/>
</dbReference>
<dbReference type="PATRIC" id="fig|679200.3.peg.2313"/>
<evidence type="ECO:0000259" key="3">
    <source>
        <dbReference type="PROSITE" id="PS50977"/>
    </source>
</evidence>
<dbReference type="HOGENOM" id="CLU_069356_6_0_9"/>
<dbReference type="eggNOG" id="COG1309">
    <property type="taxonomic scope" value="Bacteria"/>
</dbReference>
<sequence length="206" mass="23575">MVRNNYADTHEKILEFGKRHFIEYGFEKSSLRDICKDACVTTGAFYRHFNDKNELFEAIVSPVANKIISNFFDYEKASIDSVKTKQNAKVAQVHVEGTIETAMFLFDNKEIYSLIINGSYGTSYENFLEKLTGMEDDARIKMQEISLEADTSSEKISDKGFHIINHAHFLALTEAVLHSENKQELLENARLVSCFFSGGWENIRGY</sequence>
<comment type="caution">
    <text evidence="4">The sequence shown here is derived from an EMBL/GenBank/DDBJ whole genome shotgun (WGS) entry which is preliminary data.</text>
</comment>
<dbReference type="Gene3D" id="1.10.357.10">
    <property type="entry name" value="Tetracycline Repressor, domain 2"/>
    <property type="match status" value="1"/>
</dbReference>